<protein>
    <submittedName>
        <fullName evidence="2">Uncharacterized protein</fullName>
    </submittedName>
</protein>
<dbReference type="EMBL" id="FNXT01000417">
    <property type="protein sequence ID" value="SZX64540.1"/>
    <property type="molecule type" value="Genomic_DNA"/>
</dbReference>
<feature type="compositionally biased region" description="Polar residues" evidence="1">
    <location>
        <begin position="86"/>
        <end position="96"/>
    </location>
</feature>
<gene>
    <name evidence="2" type="ORF">BQ4739_LOCUS5047</name>
</gene>
<dbReference type="Proteomes" id="UP000256970">
    <property type="component" value="Unassembled WGS sequence"/>
</dbReference>
<evidence type="ECO:0000313" key="2">
    <source>
        <dbReference type="EMBL" id="SZX64540.1"/>
    </source>
</evidence>
<name>A0A383VHX6_TETOB</name>
<reference evidence="2 3" key="1">
    <citation type="submission" date="2016-10" db="EMBL/GenBank/DDBJ databases">
        <authorList>
            <person name="Cai Z."/>
        </authorList>
    </citation>
    <scope>NUCLEOTIDE SEQUENCE [LARGE SCALE GENOMIC DNA]</scope>
</reference>
<keyword evidence="3" id="KW-1185">Reference proteome</keyword>
<organism evidence="2 3">
    <name type="scientific">Tetradesmus obliquus</name>
    <name type="common">Green alga</name>
    <name type="synonym">Acutodesmus obliquus</name>
    <dbReference type="NCBI Taxonomy" id="3088"/>
    <lineage>
        <taxon>Eukaryota</taxon>
        <taxon>Viridiplantae</taxon>
        <taxon>Chlorophyta</taxon>
        <taxon>core chlorophytes</taxon>
        <taxon>Chlorophyceae</taxon>
        <taxon>CS clade</taxon>
        <taxon>Sphaeropleales</taxon>
        <taxon>Scenedesmaceae</taxon>
        <taxon>Tetradesmus</taxon>
    </lineage>
</organism>
<feature type="region of interest" description="Disordered" evidence="1">
    <location>
        <begin position="74"/>
        <end position="96"/>
    </location>
</feature>
<accession>A0A383VHX6</accession>
<evidence type="ECO:0000256" key="1">
    <source>
        <dbReference type="SAM" id="MobiDB-lite"/>
    </source>
</evidence>
<proteinExistence type="predicted"/>
<sequence>MFFGGGCRHSLAAGNVGRLAGSRRRKVAMQAASRDVADREAHKQAALDRPLEHQWGNNSALSGSRPNTVAKAKFEHRKRAPGSLPADSQTIVTDDG</sequence>
<dbReference type="AlphaFoldDB" id="A0A383VHX6"/>
<evidence type="ECO:0000313" key="3">
    <source>
        <dbReference type="Proteomes" id="UP000256970"/>
    </source>
</evidence>